<dbReference type="GO" id="GO:0008270">
    <property type="term" value="F:zinc ion binding"/>
    <property type="evidence" value="ECO:0007669"/>
    <property type="project" value="UniProtKB-KW"/>
</dbReference>
<evidence type="ECO:0000313" key="8">
    <source>
        <dbReference type="Proteomes" id="UP000494165"/>
    </source>
</evidence>
<dbReference type="SMART" id="SM00551">
    <property type="entry name" value="ZnF_TAZ"/>
    <property type="match status" value="1"/>
</dbReference>
<keyword evidence="1 4" id="KW-0479">Metal-binding</keyword>
<gene>
    <name evidence="7" type="ORF">CLODIP_2_CD02836</name>
</gene>
<evidence type="ECO:0000256" key="4">
    <source>
        <dbReference type="PROSITE-ProRule" id="PRU00203"/>
    </source>
</evidence>
<evidence type="ECO:0000256" key="3">
    <source>
        <dbReference type="ARBA" id="ARBA00022833"/>
    </source>
</evidence>
<dbReference type="PROSITE" id="PS50134">
    <property type="entry name" value="ZF_TAZ"/>
    <property type="match status" value="1"/>
</dbReference>
<evidence type="ECO:0000256" key="2">
    <source>
        <dbReference type="ARBA" id="ARBA00022771"/>
    </source>
</evidence>
<dbReference type="Gene3D" id="1.20.1020.10">
    <property type="entry name" value="TAZ domain"/>
    <property type="match status" value="1"/>
</dbReference>
<feature type="domain" description="TAZ-type" evidence="6">
    <location>
        <begin position="7"/>
        <end position="91"/>
    </location>
</feature>
<keyword evidence="8" id="KW-1185">Reference proteome</keyword>
<evidence type="ECO:0000259" key="6">
    <source>
        <dbReference type="PROSITE" id="PS50134"/>
    </source>
</evidence>
<proteinExistence type="predicted"/>
<dbReference type="InterPro" id="IPR035898">
    <property type="entry name" value="TAZ_dom_sf"/>
</dbReference>
<dbReference type="InterPro" id="IPR000197">
    <property type="entry name" value="Znf_TAZ"/>
</dbReference>
<reference evidence="7 8" key="1">
    <citation type="submission" date="2020-04" db="EMBL/GenBank/DDBJ databases">
        <authorList>
            <person name="Alioto T."/>
            <person name="Alioto T."/>
            <person name="Gomez Garrido J."/>
        </authorList>
    </citation>
    <scope>NUCLEOTIDE SEQUENCE [LARGE SCALE GENOMIC DNA]</scope>
</reference>
<dbReference type="Proteomes" id="UP000494165">
    <property type="component" value="Unassembled WGS sequence"/>
</dbReference>
<evidence type="ECO:0000256" key="5">
    <source>
        <dbReference type="SAM" id="MobiDB-lite"/>
    </source>
</evidence>
<evidence type="ECO:0000313" key="7">
    <source>
        <dbReference type="EMBL" id="CAB3386234.1"/>
    </source>
</evidence>
<accession>A0A8S1DYL0</accession>
<dbReference type="SUPFAM" id="SSF57933">
    <property type="entry name" value="TAZ domain"/>
    <property type="match status" value="1"/>
</dbReference>
<keyword evidence="2 4" id="KW-0863">Zinc-finger</keyword>
<protein>
    <recommendedName>
        <fullName evidence="6">TAZ-type domain-containing protein</fullName>
    </recommendedName>
</protein>
<organism evidence="7 8">
    <name type="scientific">Cloeon dipterum</name>
    <dbReference type="NCBI Taxonomy" id="197152"/>
    <lineage>
        <taxon>Eukaryota</taxon>
        <taxon>Metazoa</taxon>
        <taxon>Ecdysozoa</taxon>
        <taxon>Arthropoda</taxon>
        <taxon>Hexapoda</taxon>
        <taxon>Insecta</taxon>
        <taxon>Pterygota</taxon>
        <taxon>Palaeoptera</taxon>
        <taxon>Ephemeroptera</taxon>
        <taxon>Pisciforma</taxon>
        <taxon>Baetidae</taxon>
        <taxon>Cloeon</taxon>
    </lineage>
</organism>
<comment type="caution">
    <text evidence="7">The sequence shown here is derived from an EMBL/GenBank/DDBJ whole genome shotgun (WGS) entry which is preliminary data.</text>
</comment>
<dbReference type="Pfam" id="PF02135">
    <property type="entry name" value="zf-TAZ"/>
    <property type="match status" value="1"/>
</dbReference>
<dbReference type="EMBL" id="CADEPI010000465">
    <property type="protein sequence ID" value="CAB3386234.1"/>
    <property type="molecule type" value="Genomic_DNA"/>
</dbReference>
<evidence type="ECO:0000256" key="1">
    <source>
        <dbReference type="ARBA" id="ARBA00022723"/>
    </source>
</evidence>
<sequence>MHSQPSYPEVMKQLQHYRGLDVCLHGFECEEMDCEVPKCRFIKLVTQNHVNCPGQITSGACKDCDTMTELVREHSKHCELNDCRVPLCQRLRTVKTGQQPQNPHKTPSMIQQAAFFERQQNLWRLLDELADKATEVDQLLQCQVVMPQLHRVWEVLPRLVHRASRSLQFHAPLNFANPVEARCMNFNQGGGFVPGPPRVPAMPSSNNRKRRKQERSNQQLCMQMPNFTQSSANQINFAMHTQFANKNAAPTGRILNEEFPDLKGMTIQDNSAQES</sequence>
<feature type="region of interest" description="Disordered" evidence="5">
    <location>
        <begin position="192"/>
        <end position="217"/>
    </location>
</feature>
<dbReference type="AlphaFoldDB" id="A0A8S1DYL0"/>
<name>A0A8S1DYL0_9INSE</name>
<feature type="zinc finger region" description="TAZ-type" evidence="4">
    <location>
        <begin position="7"/>
        <end position="91"/>
    </location>
</feature>
<keyword evidence="3 4" id="KW-0862">Zinc</keyword>